<dbReference type="PANTHER" id="PTHR30419:SF8">
    <property type="entry name" value="NITROGEN ASSIMILATION TRANSCRIPTIONAL ACTIVATOR-RELATED"/>
    <property type="match status" value="1"/>
</dbReference>
<dbReference type="PANTHER" id="PTHR30419">
    <property type="entry name" value="HTH-TYPE TRANSCRIPTIONAL REGULATOR YBHD"/>
    <property type="match status" value="1"/>
</dbReference>
<dbReference type="Gene3D" id="3.40.190.290">
    <property type="match status" value="1"/>
</dbReference>
<gene>
    <name evidence="6" type="primary">lysR</name>
    <name evidence="6" type="ORF">LFYK43_03450</name>
</gene>
<dbReference type="Proteomes" id="UP000286848">
    <property type="component" value="Unassembled WGS sequence"/>
</dbReference>
<evidence type="ECO:0000313" key="6">
    <source>
        <dbReference type="EMBL" id="GBG93886.1"/>
    </source>
</evidence>
<dbReference type="InterPro" id="IPR036390">
    <property type="entry name" value="WH_DNA-bd_sf"/>
</dbReference>
<dbReference type="GO" id="GO:0003677">
    <property type="term" value="F:DNA binding"/>
    <property type="evidence" value="ECO:0007669"/>
    <property type="project" value="UniProtKB-KW"/>
</dbReference>
<dbReference type="Gene3D" id="1.10.10.10">
    <property type="entry name" value="Winged helix-like DNA-binding domain superfamily/Winged helix DNA-binding domain"/>
    <property type="match status" value="1"/>
</dbReference>
<keyword evidence="3" id="KW-0238">DNA-binding</keyword>
<evidence type="ECO:0000256" key="2">
    <source>
        <dbReference type="ARBA" id="ARBA00023015"/>
    </source>
</evidence>
<dbReference type="Pfam" id="PF03466">
    <property type="entry name" value="LysR_substrate"/>
    <property type="match status" value="1"/>
</dbReference>
<feature type="domain" description="HTH lysR-type" evidence="5">
    <location>
        <begin position="1"/>
        <end position="60"/>
    </location>
</feature>
<comment type="similarity">
    <text evidence="1">Belongs to the LysR transcriptional regulatory family.</text>
</comment>
<dbReference type="InterPro" id="IPR050950">
    <property type="entry name" value="HTH-type_LysR_regulators"/>
</dbReference>
<comment type="caution">
    <text evidence="6">The sequence shown here is derived from an EMBL/GenBank/DDBJ whole genome shotgun (WGS) entry which is preliminary data.</text>
</comment>
<evidence type="ECO:0000259" key="5">
    <source>
        <dbReference type="PROSITE" id="PS50931"/>
    </source>
</evidence>
<dbReference type="OrthoDB" id="9803735at2"/>
<dbReference type="InterPro" id="IPR000847">
    <property type="entry name" value="LysR_HTH_N"/>
</dbReference>
<keyword evidence="4" id="KW-0804">Transcription</keyword>
<dbReference type="RefSeq" id="WP_124974791.1">
    <property type="nucleotide sequence ID" value="NZ_BFFP01000003.1"/>
</dbReference>
<dbReference type="PROSITE" id="PS50931">
    <property type="entry name" value="HTH_LYSR"/>
    <property type="match status" value="1"/>
</dbReference>
<evidence type="ECO:0000256" key="3">
    <source>
        <dbReference type="ARBA" id="ARBA00023125"/>
    </source>
</evidence>
<sequence length="299" mass="35329">MDIVQLIYFINIVECDYNLSLAAKKIHISQSALSQFISNFEYDHDILLFHRKNKRLYSLTRAGEKIYEFALKIVDQYEEMEEMVRIESLKQKGTIRIGMPSLILRVYFSNFFPHLLANHPEAHIEITEGGSNELRRKLINDDLDIAILIEPTNLDIKTYEQHVTQIDEMVAFFDRNHPLNKKETLKWSDLKGYPIGTFNKEFMTYSLVQEKLRQVKLEDQIKFTSSSWDYLIDITKDTDVVTIISRPIEKYLDANVFATKHFKDFIPFNFHLCRPIKNKYSSVENLVFNDIINHFYQPI</sequence>
<evidence type="ECO:0000313" key="7">
    <source>
        <dbReference type="Proteomes" id="UP000286848"/>
    </source>
</evidence>
<dbReference type="Pfam" id="PF00126">
    <property type="entry name" value="HTH_1"/>
    <property type="match status" value="1"/>
</dbReference>
<dbReference type="InterPro" id="IPR005119">
    <property type="entry name" value="LysR_subst-bd"/>
</dbReference>
<name>A0A401IQT3_9LACO</name>
<evidence type="ECO:0000256" key="4">
    <source>
        <dbReference type="ARBA" id="ARBA00023163"/>
    </source>
</evidence>
<reference evidence="6 7" key="1">
    <citation type="journal article" date="2019" name="Int. J. Syst. Evol. Microbiol.">
        <title>Lactobacillus salitolerans sp. nov., a novel lactic acid bacterium isolated from spent mushroom substrates.</title>
        <authorList>
            <person name="Tohno M."/>
            <person name="Tanizawa Y."/>
            <person name="Kojima Y."/>
            <person name="Sakamoto M."/>
            <person name="Nakamura Y."/>
            <person name="Ohkuma M."/>
            <person name="Kobayashi H."/>
        </authorList>
    </citation>
    <scope>NUCLEOTIDE SEQUENCE [LARGE SCALE GENOMIC DNA]</scope>
    <source>
        <strain evidence="6 7">YK43</strain>
    </source>
</reference>
<protein>
    <submittedName>
        <fullName evidence="6">LysR family transcriptional regulator</fullName>
    </submittedName>
</protein>
<keyword evidence="7" id="KW-1185">Reference proteome</keyword>
<accession>A0A401IQT3</accession>
<dbReference type="CDD" id="cd05466">
    <property type="entry name" value="PBP2_LTTR_substrate"/>
    <property type="match status" value="1"/>
</dbReference>
<evidence type="ECO:0000256" key="1">
    <source>
        <dbReference type="ARBA" id="ARBA00009437"/>
    </source>
</evidence>
<dbReference type="SUPFAM" id="SSF46785">
    <property type="entry name" value="Winged helix' DNA-binding domain"/>
    <property type="match status" value="1"/>
</dbReference>
<dbReference type="EMBL" id="BFFP01000003">
    <property type="protein sequence ID" value="GBG93886.1"/>
    <property type="molecule type" value="Genomic_DNA"/>
</dbReference>
<dbReference type="GO" id="GO:0003700">
    <property type="term" value="F:DNA-binding transcription factor activity"/>
    <property type="evidence" value="ECO:0007669"/>
    <property type="project" value="InterPro"/>
</dbReference>
<dbReference type="InterPro" id="IPR036388">
    <property type="entry name" value="WH-like_DNA-bd_sf"/>
</dbReference>
<dbReference type="GO" id="GO:0005829">
    <property type="term" value="C:cytosol"/>
    <property type="evidence" value="ECO:0007669"/>
    <property type="project" value="TreeGrafter"/>
</dbReference>
<dbReference type="SUPFAM" id="SSF53850">
    <property type="entry name" value="Periplasmic binding protein-like II"/>
    <property type="match status" value="1"/>
</dbReference>
<keyword evidence="2" id="KW-0805">Transcription regulation</keyword>
<proteinExistence type="inferred from homology"/>
<dbReference type="AlphaFoldDB" id="A0A401IQT3"/>
<organism evidence="6 7">
    <name type="scientific">Ligilactobacillus salitolerans</name>
    <dbReference type="NCBI Taxonomy" id="1808352"/>
    <lineage>
        <taxon>Bacteria</taxon>
        <taxon>Bacillati</taxon>
        <taxon>Bacillota</taxon>
        <taxon>Bacilli</taxon>
        <taxon>Lactobacillales</taxon>
        <taxon>Lactobacillaceae</taxon>
        <taxon>Ligilactobacillus</taxon>
    </lineage>
</organism>